<dbReference type="Gene3D" id="1.10.8.280">
    <property type="entry name" value="ABC transporter ATPase domain-like"/>
    <property type="match status" value="1"/>
</dbReference>
<keyword evidence="2" id="KW-0963">Cytoplasm</keyword>
<dbReference type="PANTHER" id="PTHR43152">
    <property type="entry name" value="UVRABC SYSTEM PROTEIN A"/>
    <property type="match status" value="1"/>
</dbReference>
<evidence type="ECO:0000256" key="7">
    <source>
        <dbReference type="ARBA" id="ARBA00022769"/>
    </source>
</evidence>
<reference evidence="15 16" key="1">
    <citation type="submission" date="2018-05" db="EMBL/GenBank/DDBJ databases">
        <title>Draft genome of Methanospirillum lacunae Ki8-1.</title>
        <authorList>
            <person name="Dueholm M.S."/>
            <person name="Nielsen P.H."/>
            <person name="Bakmann L.F."/>
            <person name="Otzen D.E."/>
        </authorList>
    </citation>
    <scope>NUCLEOTIDE SEQUENCE [LARGE SCALE GENOMIC DNA]</scope>
    <source>
        <strain evidence="15 16">Ki8-1</strain>
    </source>
</reference>
<evidence type="ECO:0000256" key="9">
    <source>
        <dbReference type="ARBA" id="ARBA00022833"/>
    </source>
</evidence>
<dbReference type="PROSITE" id="PS50893">
    <property type="entry name" value="ABC_TRANSPORTER_2"/>
    <property type="match status" value="1"/>
</dbReference>
<keyword evidence="4" id="KW-0677">Repeat</keyword>
<dbReference type="GO" id="GO:0004518">
    <property type="term" value="F:nuclease activity"/>
    <property type="evidence" value="ECO:0007669"/>
    <property type="project" value="UniProtKB-KW"/>
</dbReference>
<keyword evidence="13" id="KW-0234">DNA repair</keyword>
<dbReference type="GO" id="GO:0005524">
    <property type="term" value="F:ATP binding"/>
    <property type="evidence" value="ECO:0007669"/>
    <property type="project" value="UniProtKB-KW"/>
</dbReference>
<evidence type="ECO:0000259" key="14">
    <source>
        <dbReference type="PROSITE" id="PS50893"/>
    </source>
</evidence>
<keyword evidence="9" id="KW-0862">Zinc</keyword>
<keyword evidence="11" id="KW-0267">Excision nuclease</keyword>
<evidence type="ECO:0000313" key="15">
    <source>
        <dbReference type="EMBL" id="PWR72602.1"/>
    </source>
</evidence>
<dbReference type="AlphaFoldDB" id="A0A2V2MXG2"/>
<dbReference type="GO" id="GO:0016887">
    <property type="term" value="F:ATP hydrolysis activity"/>
    <property type="evidence" value="ECO:0007669"/>
    <property type="project" value="InterPro"/>
</dbReference>
<evidence type="ECO:0000256" key="11">
    <source>
        <dbReference type="ARBA" id="ARBA00022881"/>
    </source>
</evidence>
<evidence type="ECO:0000256" key="8">
    <source>
        <dbReference type="ARBA" id="ARBA00022771"/>
    </source>
</evidence>
<evidence type="ECO:0000256" key="3">
    <source>
        <dbReference type="ARBA" id="ARBA00022723"/>
    </source>
</evidence>
<dbReference type="CDD" id="cd03270">
    <property type="entry name" value="ABC_UvrA_I"/>
    <property type="match status" value="1"/>
</dbReference>
<evidence type="ECO:0000256" key="1">
    <source>
        <dbReference type="ARBA" id="ARBA00004496"/>
    </source>
</evidence>
<keyword evidence="8" id="KW-0863">Zinc-finger</keyword>
<keyword evidence="10" id="KW-0067">ATP-binding</keyword>
<dbReference type="Pfam" id="PF00005">
    <property type="entry name" value="ABC_tran"/>
    <property type="match status" value="1"/>
</dbReference>
<evidence type="ECO:0000313" key="16">
    <source>
        <dbReference type="Proteomes" id="UP000245657"/>
    </source>
</evidence>
<keyword evidence="12" id="KW-0238">DNA-binding</keyword>
<evidence type="ECO:0000256" key="4">
    <source>
        <dbReference type="ARBA" id="ARBA00022737"/>
    </source>
</evidence>
<dbReference type="OrthoDB" id="7896at2157"/>
<dbReference type="SMART" id="SM00382">
    <property type="entry name" value="AAA"/>
    <property type="match status" value="2"/>
</dbReference>
<gene>
    <name evidence="15" type="ORF">DK846_06445</name>
</gene>
<dbReference type="GeneID" id="97548718"/>
<evidence type="ECO:0000256" key="5">
    <source>
        <dbReference type="ARBA" id="ARBA00022741"/>
    </source>
</evidence>
<dbReference type="Proteomes" id="UP000245657">
    <property type="component" value="Unassembled WGS sequence"/>
</dbReference>
<accession>A0A2V2MXG2</accession>
<dbReference type="SUPFAM" id="SSF52540">
    <property type="entry name" value="P-loop containing nucleoside triphosphate hydrolases"/>
    <property type="match status" value="2"/>
</dbReference>
<evidence type="ECO:0000256" key="10">
    <source>
        <dbReference type="ARBA" id="ARBA00022840"/>
    </source>
</evidence>
<keyword evidence="7" id="KW-0228">DNA excision</keyword>
<dbReference type="Gene3D" id="3.40.50.300">
    <property type="entry name" value="P-loop containing nucleotide triphosphate hydrolases"/>
    <property type="match status" value="2"/>
</dbReference>
<dbReference type="RefSeq" id="WP_109968113.1">
    <property type="nucleotide sequence ID" value="NZ_CP176093.1"/>
</dbReference>
<evidence type="ECO:0000256" key="12">
    <source>
        <dbReference type="ARBA" id="ARBA00023125"/>
    </source>
</evidence>
<name>A0A2V2MXG2_9EURY</name>
<evidence type="ECO:0000256" key="6">
    <source>
        <dbReference type="ARBA" id="ARBA00022763"/>
    </source>
</evidence>
<keyword evidence="3" id="KW-0479">Metal-binding</keyword>
<dbReference type="Pfam" id="PF17755">
    <property type="entry name" value="UvrA_DNA-bind"/>
    <property type="match status" value="1"/>
</dbReference>
<organism evidence="15 16">
    <name type="scientific">Methanospirillum lacunae</name>
    <dbReference type="NCBI Taxonomy" id="668570"/>
    <lineage>
        <taxon>Archaea</taxon>
        <taxon>Methanobacteriati</taxon>
        <taxon>Methanobacteriota</taxon>
        <taxon>Stenosarchaea group</taxon>
        <taxon>Methanomicrobia</taxon>
        <taxon>Methanomicrobiales</taxon>
        <taxon>Methanospirillaceae</taxon>
        <taxon>Methanospirillum</taxon>
    </lineage>
</organism>
<feature type="domain" description="ABC transporter" evidence="14">
    <location>
        <begin position="445"/>
        <end position="741"/>
    </location>
</feature>
<dbReference type="EMBL" id="QGMY01000006">
    <property type="protein sequence ID" value="PWR72602.1"/>
    <property type="molecule type" value="Genomic_DNA"/>
</dbReference>
<keyword evidence="16" id="KW-1185">Reference proteome</keyword>
<dbReference type="PROSITE" id="PS00211">
    <property type="entry name" value="ABC_TRANSPORTER_1"/>
    <property type="match status" value="2"/>
</dbReference>
<dbReference type="GO" id="GO:0005737">
    <property type="term" value="C:cytoplasm"/>
    <property type="evidence" value="ECO:0007669"/>
    <property type="project" value="UniProtKB-SubCell"/>
</dbReference>
<dbReference type="GO" id="GO:0006281">
    <property type="term" value="P:DNA repair"/>
    <property type="evidence" value="ECO:0007669"/>
    <property type="project" value="UniProtKB-KW"/>
</dbReference>
<protein>
    <submittedName>
        <fullName evidence="15">Daunorubicin resistance protein DrrC</fullName>
    </submittedName>
</protein>
<dbReference type="InterPro" id="IPR003439">
    <property type="entry name" value="ABC_transporter-like_ATP-bd"/>
</dbReference>
<evidence type="ECO:0000256" key="13">
    <source>
        <dbReference type="ARBA" id="ARBA00023204"/>
    </source>
</evidence>
<comment type="subcellular location">
    <subcellularLocation>
        <location evidence="1">Cytoplasm</location>
    </subcellularLocation>
</comment>
<dbReference type="InterPro" id="IPR003593">
    <property type="entry name" value="AAA+_ATPase"/>
</dbReference>
<dbReference type="Gene3D" id="1.20.1580.10">
    <property type="entry name" value="ABC transporter ATPase like domain"/>
    <property type="match status" value="2"/>
</dbReference>
<comment type="caution">
    <text evidence="15">The sequence shown here is derived from an EMBL/GenBank/DDBJ whole genome shotgun (WGS) entry which is preliminary data.</text>
</comment>
<sequence length="761" mass="84065">MSEPVRIVGAREHNLKNISVSVPKNKIVVVTGVSGSGKSSLVFDTISAEARRQLIETFGTFERSRLPKISRPDVDEISNLSPVIVIDQKRPGQTLRSTVGTMTEVYTYLRLLFSRCGAPFIGGSNLFSFNNADGMCPECSGLGQLMVVDEKKLIDETKSVADGAILHSQYKKGGYYWNSLMNSRLFDPCKPVCELSEEERYNLLYKPQTAVKAERFGEEYTSRHEGVISRLKKSYLNKEENSDAYTRFFRYETCPHCNGSRLNERARTVIVQGRTIPDLVFLELPDLLAFLDQVDHSYAQPIIARMRVIIQYLIDIGVGYLSLHRPVATLSGGESQRVKIAKQLDCTLTNLVYVLDEPSIGLHPRDIGNLIQIMKDLRDKENTVLVVEHDPEIIQASDYVIDIGPGAGSHGGEVQYAGSVSGLFTSDTLTSRYLNRVGEETRNRREPKGYFRVENASLHNLKNISVDIPKGVLVCITGVAGSGKSSLIHGVFCEQYPDAVVIDQTSIGRSSRSNPLTYLGIFDAVRKELGQATDIDPSCFSFNSKGACPKCKGTGVLKMEMHFLDDVTTVCDACNGERYNPEVLSLSYKGKTISEILKLTVADAVDFFETRDVKRKLRVLADVGLDYLQVGQSLSTLSGGEAQRLKLATELHKKGNIYVMDEPTTGLHMADTSRLLKIIHHLVDQGNSVIVIEHNSDVIRQADWIIDMGPQGGNKGGEIIATGNPETLMENPGSVTGVYLKMASVRNNSLILGAEEELVHE</sequence>
<dbReference type="GO" id="GO:0003677">
    <property type="term" value="F:DNA binding"/>
    <property type="evidence" value="ECO:0007669"/>
    <property type="project" value="UniProtKB-KW"/>
</dbReference>
<dbReference type="InterPro" id="IPR027417">
    <property type="entry name" value="P-loop_NTPase"/>
</dbReference>
<evidence type="ECO:0000256" key="2">
    <source>
        <dbReference type="ARBA" id="ARBA00022490"/>
    </source>
</evidence>
<proteinExistence type="predicted"/>
<dbReference type="GO" id="GO:0008270">
    <property type="term" value="F:zinc ion binding"/>
    <property type="evidence" value="ECO:0007669"/>
    <property type="project" value="UniProtKB-KW"/>
</dbReference>
<dbReference type="InterPro" id="IPR041552">
    <property type="entry name" value="UvrA_DNA-bd"/>
</dbReference>
<keyword evidence="5" id="KW-0547">Nucleotide-binding</keyword>
<dbReference type="InterPro" id="IPR017871">
    <property type="entry name" value="ABC_transporter-like_CS"/>
</dbReference>
<keyword evidence="6" id="KW-0227">DNA damage</keyword>
<dbReference type="PANTHER" id="PTHR43152:SF3">
    <property type="entry name" value="UVRABC SYSTEM PROTEIN A"/>
    <property type="match status" value="1"/>
</dbReference>